<protein>
    <submittedName>
        <fullName evidence="1">Uncharacterized protein</fullName>
    </submittedName>
</protein>
<name>C5J8C7_OPICY</name>
<proteinExistence type="evidence at transcript level"/>
<feature type="non-terminal residue" evidence="1">
    <location>
        <position position="82"/>
    </location>
</feature>
<evidence type="ECO:0000313" key="1">
    <source>
        <dbReference type="EMBL" id="CAX51432.1"/>
    </source>
</evidence>
<organism evidence="1">
    <name type="scientific">Opisthacanthus cayaporum</name>
    <name type="common">South American scorpion</name>
    <dbReference type="NCBI Taxonomy" id="573324"/>
    <lineage>
        <taxon>Eukaryota</taxon>
        <taxon>Metazoa</taxon>
        <taxon>Ecdysozoa</taxon>
        <taxon>Arthropoda</taxon>
        <taxon>Chelicerata</taxon>
        <taxon>Arachnida</taxon>
        <taxon>Scorpiones</taxon>
        <taxon>Iurida</taxon>
        <taxon>Scorpionoidea</taxon>
        <taxon>Hemiscorpiidae</taxon>
        <taxon>Opisthacanthus</taxon>
    </lineage>
</organism>
<reference evidence="1" key="1">
    <citation type="journal article" date="2009" name="Toxicon">
        <title>Cloning and characterization of cDNA sequences encoding for new venom peptides of the Brazilian scorpion Opisthacanthus cayaporum.</title>
        <authorList>
            <person name="Silva E.C."/>
            <person name="Camargos T.S."/>
            <person name="Maranhao A.Q."/>
            <person name="Silva-Pereira I."/>
            <person name="Silva L.P."/>
            <person name="Possani L.D."/>
            <person name="Schwartz E.F."/>
        </authorList>
    </citation>
    <scope>NUCLEOTIDE SEQUENCE</scope>
    <source>
        <tissue evidence="1">Venom gland</tissue>
    </source>
</reference>
<accession>C5J8C7</accession>
<sequence>MFRIFSFSTYRCFTILPKCSTCFDNFVFILLTHTPQQETRRPKWRQQHWHVTSMTSLQNLYKFVPNVATILVHCQTCAITMT</sequence>
<dbReference type="EMBL" id="FM998789">
    <property type="protein sequence ID" value="CAX51432.1"/>
    <property type="molecule type" value="mRNA"/>
</dbReference>
<dbReference type="AlphaFoldDB" id="C5J8C7"/>